<evidence type="ECO:0000256" key="6">
    <source>
        <dbReference type="ARBA" id="ARBA00022960"/>
    </source>
</evidence>
<gene>
    <name evidence="14" type="ORF">ERX35_003655</name>
    <name evidence="15" type="ORF">KFV11_06650</name>
</gene>
<keyword evidence="9 11" id="KW-0472">Membrane</keyword>
<keyword evidence="5 11" id="KW-0812">Transmembrane</keyword>
<evidence type="ECO:0000256" key="3">
    <source>
        <dbReference type="ARBA" id="ARBA00007171"/>
    </source>
</evidence>
<dbReference type="GO" id="GO:0071972">
    <property type="term" value="F:peptidoglycan L,D-transpeptidase activity"/>
    <property type="evidence" value="ECO:0007669"/>
    <property type="project" value="TreeGrafter"/>
</dbReference>
<sequence length="687" mass="77255">MLRRLKQETNELKQKRLTDRRINVIFIAVMALLTVLVLRLGYLQIANGESYKKAVDNNENIEVNESVPRGRIYDRNGKLLVDNVSKKSITYTRGRMTTTKEMLDTAKKLAEYIQMPTDALTTRDKQDYFILTRKEEVNQLMAKNYKMFEQGMMTQDEFDAALYKKLTPKYTAQLSPEEREVAAIYREMSSGSQLSPQTIKNNHVTEKEYALVSQNLSKMPGIDTSMDWDRKYIYGKTLKTMFGQVSSKEEGLPKDLVDYYLAKGYSRNDRVGQSYLEFQYENVLRGKKKKMRYITDKSGKIINTKVIDEGSRGNDLILTIDIDLQKKVEAFVDKHIAILRSQGAKDMDKVLVVVQDPNNGDILALAGRQIDKNGRITDYHYGTFTSQYAVGSSVKGATLLTGYKTGAISVGEKMIDEPLKFQGGLTKHSYFNQNSKVLISDKEALMHSSNVYMFKTALKIAGAAYKDNMQLPSDITEAGLKLRKGMNQFGLGVKTGIDLPNEVAGQTGVLKDNPGNYLDLAIGQYDTYTPLQLSQYISTIANNGYRIQSHLVKEIREPSKTDRLGAVKKVFAGKVLNRITNSQKEIDEVKAGFDMVFNRVEGTGYASFNNTVVRSAGKTGTAEVFQDGESRVNSTYIGYAPEKNPQMSFSIIYTNQPVPPPWLPGGDLGRDIINAYFQDQAHKTATP</sequence>
<evidence type="ECO:0000256" key="9">
    <source>
        <dbReference type="ARBA" id="ARBA00023136"/>
    </source>
</evidence>
<dbReference type="SUPFAM" id="SSF56601">
    <property type="entry name" value="beta-lactamase/transpeptidase-like"/>
    <property type="match status" value="1"/>
</dbReference>
<evidence type="ECO:0000256" key="1">
    <source>
        <dbReference type="ARBA" id="ARBA00004167"/>
    </source>
</evidence>
<dbReference type="InterPro" id="IPR012338">
    <property type="entry name" value="Beta-lactam/transpept-like"/>
</dbReference>
<dbReference type="InterPro" id="IPR005311">
    <property type="entry name" value="PBP_dimer"/>
</dbReference>
<dbReference type="GO" id="GO:0008360">
    <property type="term" value="P:regulation of cell shape"/>
    <property type="evidence" value="ECO:0007669"/>
    <property type="project" value="UniProtKB-KW"/>
</dbReference>
<dbReference type="Pfam" id="PF03717">
    <property type="entry name" value="PBP_dimer"/>
    <property type="match status" value="1"/>
</dbReference>
<proteinExistence type="inferred from homology"/>
<dbReference type="InterPro" id="IPR036138">
    <property type="entry name" value="PBP_dimer_sf"/>
</dbReference>
<evidence type="ECO:0000259" key="13">
    <source>
        <dbReference type="Pfam" id="PF03717"/>
    </source>
</evidence>
<comment type="subcellular location">
    <subcellularLocation>
        <location evidence="2">Cell membrane</location>
    </subcellularLocation>
    <subcellularLocation>
        <location evidence="1">Membrane</location>
        <topology evidence="1">Single-pass membrane protein</topology>
    </subcellularLocation>
</comment>
<feature type="transmembrane region" description="Helical" evidence="11">
    <location>
        <begin position="21"/>
        <end position="42"/>
    </location>
</feature>
<keyword evidence="10" id="KW-0961">Cell wall biogenesis/degradation</keyword>
<name>A0A9Q9BXF6_9STAP</name>
<reference evidence="14 16" key="1">
    <citation type="submission" date="2019-09" db="EMBL/GenBank/DDBJ databases">
        <authorList>
            <person name="Mazhar S."/>
            <person name="Altermann E."/>
            <person name="Hill C."/>
            <person name="Mcauliffe O."/>
        </authorList>
    </citation>
    <scope>NUCLEOTIDE SEQUENCE [LARGE SCALE GENOMIC DNA]</scope>
    <source>
        <strain evidence="14 16">ATCC 51831</strain>
    </source>
</reference>
<evidence type="ECO:0000256" key="4">
    <source>
        <dbReference type="ARBA" id="ARBA00022475"/>
    </source>
</evidence>
<keyword evidence="16" id="KW-1185">Reference proteome</keyword>
<keyword evidence="7" id="KW-0573">Peptidoglycan synthesis</keyword>
<protein>
    <submittedName>
        <fullName evidence="15">Penicillin-binding protein 2</fullName>
    </submittedName>
</protein>
<accession>A0A9Q9BXF6</accession>
<dbReference type="OrthoDB" id="9770103at2"/>
<keyword evidence="4" id="KW-1003">Cell membrane</keyword>
<dbReference type="GO" id="GO:0005886">
    <property type="term" value="C:plasma membrane"/>
    <property type="evidence" value="ECO:0007669"/>
    <property type="project" value="UniProtKB-SubCell"/>
</dbReference>
<evidence type="ECO:0000256" key="10">
    <source>
        <dbReference type="ARBA" id="ARBA00023316"/>
    </source>
</evidence>
<dbReference type="Proteomes" id="UP000295735">
    <property type="component" value="Unassembled WGS sequence"/>
</dbReference>
<dbReference type="GO" id="GO:0071555">
    <property type="term" value="P:cell wall organization"/>
    <property type="evidence" value="ECO:0007669"/>
    <property type="project" value="UniProtKB-KW"/>
</dbReference>
<dbReference type="Pfam" id="PF00905">
    <property type="entry name" value="Transpeptidase"/>
    <property type="match status" value="1"/>
</dbReference>
<dbReference type="GO" id="GO:0008658">
    <property type="term" value="F:penicillin binding"/>
    <property type="evidence" value="ECO:0007669"/>
    <property type="project" value="InterPro"/>
</dbReference>
<dbReference type="Gene3D" id="1.10.10.1230">
    <property type="entry name" value="Penicillin-binding protein, N-terminal non-catalytic domain, head sub-domain"/>
    <property type="match status" value="1"/>
</dbReference>
<evidence type="ECO:0000256" key="5">
    <source>
        <dbReference type="ARBA" id="ARBA00022692"/>
    </source>
</evidence>
<organism evidence="15 17">
    <name type="scientific">Macrococcus equipercicus</name>
    <dbReference type="NCBI Taxonomy" id="69967"/>
    <lineage>
        <taxon>Bacteria</taxon>
        <taxon>Bacillati</taxon>
        <taxon>Bacillota</taxon>
        <taxon>Bacilli</taxon>
        <taxon>Bacillales</taxon>
        <taxon>Staphylococcaceae</taxon>
        <taxon>Macrococcus</taxon>
    </lineage>
</organism>
<dbReference type="Gene3D" id="3.40.710.10">
    <property type="entry name" value="DD-peptidase/beta-lactamase superfamily"/>
    <property type="match status" value="1"/>
</dbReference>
<dbReference type="PANTHER" id="PTHR30627">
    <property type="entry name" value="PEPTIDOGLYCAN D,D-TRANSPEPTIDASE"/>
    <property type="match status" value="1"/>
</dbReference>
<evidence type="ECO:0000256" key="7">
    <source>
        <dbReference type="ARBA" id="ARBA00022984"/>
    </source>
</evidence>
<evidence type="ECO:0000256" key="2">
    <source>
        <dbReference type="ARBA" id="ARBA00004236"/>
    </source>
</evidence>
<comment type="similarity">
    <text evidence="3">Belongs to the transpeptidase family.</text>
</comment>
<dbReference type="InterPro" id="IPR001460">
    <property type="entry name" value="PCN-bd_Tpept"/>
</dbReference>
<dbReference type="AlphaFoldDB" id="A0A9Q9BXF6"/>
<dbReference type="EMBL" id="SCWC02000002">
    <property type="protein sequence ID" value="KAA1040094.1"/>
    <property type="molecule type" value="Genomic_DNA"/>
</dbReference>
<dbReference type="RefSeq" id="WP_149458560.1">
    <property type="nucleotide sequence ID" value="NZ_CP073809.1"/>
</dbReference>
<evidence type="ECO:0000313" key="17">
    <source>
        <dbReference type="Proteomes" id="UP001057381"/>
    </source>
</evidence>
<dbReference type="EMBL" id="CP073809">
    <property type="protein sequence ID" value="UTH14888.1"/>
    <property type="molecule type" value="Genomic_DNA"/>
</dbReference>
<dbReference type="InterPro" id="IPR050515">
    <property type="entry name" value="Beta-lactam/transpept"/>
</dbReference>
<feature type="domain" description="Penicillin-binding protein dimerisation" evidence="13">
    <location>
        <begin position="66"/>
        <end position="305"/>
    </location>
</feature>
<evidence type="ECO:0000313" key="14">
    <source>
        <dbReference type="EMBL" id="KAA1040094.1"/>
    </source>
</evidence>
<evidence type="ECO:0000259" key="12">
    <source>
        <dbReference type="Pfam" id="PF00905"/>
    </source>
</evidence>
<dbReference type="PANTHER" id="PTHR30627:SF2">
    <property type="entry name" value="PEPTIDOGLYCAN D,D-TRANSPEPTIDASE MRDA"/>
    <property type="match status" value="1"/>
</dbReference>
<feature type="domain" description="Penicillin-binding protein transpeptidase" evidence="12">
    <location>
        <begin position="351"/>
        <end position="655"/>
    </location>
</feature>
<dbReference type="Proteomes" id="UP001057381">
    <property type="component" value="Chromosome"/>
</dbReference>
<dbReference type="GO" id="GO:0009252">
    <property type="term" value="P:peptidoglycan biosynthetic process"/>
    <property type="evidence" value="ECO:0007669"/>
    <property type="project" value="UniProtKB-KW"/>
</dbReference>
<evidence type="ECO:0000313" key="15">
    <source>
        <dbReference type="EMBL" id="UTH14888.1"/>
    </source>
</evidence>
<keyword evidence="8 11" id="KW-1133">Transmembrane helix</keyword>
<evidence type="ECO:0000313" key="16">
    <source>
        <dbReference type="Proteomes" id="UP000295735"/>
    </source>
</evidence>
<evidence type="ECO:0000256" key="8">
    <source>
        <dbReference type="ARBA" id="ARBA00022989"/>
    </source>
</evidence>
<reference evidence="15" key="2">
    <citation type="submission" date="2021-04" db="EMBL/GenBank/DDBJ databases">
        <title>Complete Genome Sequences of Macrococcus spp. from dog and cattle.</title>
        <authorList>
            <person name="Schwendener S."/>
            <person name="Perreten V."/>
        </authorList>
    </citation>
    <scope>NUCLEOTIDE SEQUENCE</scope>
    <source>
        <strain evidence="15">Epi0143-OL</strain>
    </source>
</reference>
<evidence type="ECO:0000256" key="11">
    <source>
        <dbReference type="SAM" id="Phobius"/>
    </source>
</evidence>
<dbReference type="KEGG" id="mequ:KFV11_06650"/>
<keyword evidence="6" id="KW-0133">Cell shape</keyword>
<dbReference type="Gene3D" id="3.90.1310.10">
    <property type="entry name" value="Penicillin-binding protein 2a (Domain 2)"/>
    <property type="match status" value="1"/>
</dbReference>
<dbReference type="SUPFAM" id="SSF56519">
    <property type="entry name" value="Penicillin binding protein dimerisation domain"/>
    <property type="match status" value="1"/>
</dbReference>